<protein>
    <submittedName>
        <fullName evidence="1">Uncharacterized protein</fullName>
    </submittedName>
</protein>
<name>A0ACB9EE10_ARCLA</name>
<sequence>MVNTRAKTKRIRNTLQLRISKSKGSMADHQPTMSATLVASNDDLITQILRRLPVTSILQFKSVSKHWRSLLSHRRFTLLYDRLPVTPGLFLRNIYVPFDEENRSTPPFRSLDFCLDLCGIRIVQSCNGLLLCCSDRGHMRARKYYVFNPTTKQFAIVPSVPGGMDVRKTIRFMGLAFHQTDCPHYKVICIHRAKPDEDLFQIQIYSSETGKWKISDQTFSAPYYTSFTAGVYWNQAIYWAPSCINPSYFKLDVEQLQKLPLPMQVTSSGGYQEGAIPHYFGECRGHLHLVERHDHDENRLNLNVYEMKSDHSGWFVKYQVELDELPLAYPEMMHSYLHPSNPYYYEFQVLDVVRGEEKEEETFMVVGIPGKVIRFNLKDKSFKQIFDLTNIIYGRFGHSEVHRYIQTLSSF</sequence>
<evidence type="ECO:0000313" key="2">
    <source>
        <dbReference type="Proteomes" id="UP001055879"/>
    </source>
</evidence>
<evidence type="ECO:0000313" key="1">
    <source>
        <dbReference type="EMBL" id="KAI3756925.1"/>
    </source>
</evidence>
<dbReference type="Proteomes" id="UP001055879">
    <property type="component" value="Linkage Group LG02"/>
</dbReference>
<reference evidence="1 2" key="2">
    <citation type="journal article" date="2022" name="Mol. Ecol. Resour.">
        <title>The genomes of chicory, endive, great burdock and yacon provide insights into Asteraceae paleo-polyploidization history and plant inulin production.</title>
        <authorList>
            <person name="Fan W."/>
            <person name="Wang S."/>
            <person name="Wang H."/>
            <person name="Wang A."/>
            <person name="Jiang F."/>
            <person name="Liu H."/>
            <person name="Zhao H."/>
            <person name="Xu D."/>
            <person name="Zhang Y."/>
        </authorList>
    </citation>
    <scope>NUCLEOTIDE SEQUENCE [LARGE SCALE GENOMIC DNA]</scope>
    <source>
        <strain evidence="2">cv. Niubang</strain>
    </source>
</reference>
<reference evidence="2" key="1">
    <citation type="journal article" date="2022" name="Mol. Ecol. Resour.">
        <title>The genomes of chicory, endive, great burdock and yacon provide insights into Asteraceae palaeo-polyploidization history and plant inulin production.</title>
        <authorList>
            <person name="Fan W."/>
            <person name="Wang S."/>
            <person name="Wang H."/>
            <person name="Wang A."/>
            <person name="Jiang F."/>
            <person name="Liu H."/>
            <person name="Zhao H."/>
            <person name="Xu D."/>
            <person name="Zhang Y."/>
        </authorList>
    </citation>
    <scope>NUCLEOTIDE SEQUENCE [LARGE SCALE GENOMIC DNA]</scope>
    <source>
        <strain evidence="2">cv. Niubang</strain>
    </source>
</reference>
<gene>
    <name evidence="1" type="ORF">L6452_04457</name>
</gene>
<dbReference type="EMBL" id="CM042048">
    <property type="protein sequence ID" value="KAI3756925.1"/>
    <property type="molecule type" value="Genomic_DNA"/>
</dbReference>
<organism evidence="1 2">
    <name type="scientific">Arctium lappa</name>
    <name type="common">Greater burdock</name>
    <name type="synonym">Lappa major</name>
    <dbReference type="NCBI Taxonomy" id="4217"/>
    <lineage>
        <taxon>Eukaryota</taxon>
        <taxon>Viridiplantae</taxon>
        <taxon>Streptophyta</taxon>
        <taxon>Embryophyta</taxon>
        <taxon>Tracheophyta</taxon>
        <taxon>Spermatophyta</taxon>
        <taxon>Magnoliopsida</taxon>
        <taxon>eudicotyledons</taxon>
        <taxon>Gunneridae</taxon>
        <taxon>Pentapetalae</taxon>
        <taxon>asterids</taxon>
        <taxon>campanulids</taxon>
        <taxon>Asterales</taxon>
        <taxon>Asteraceae</taxon>
        <taxon>Carduoideae</taxon>
        <taxon>Cardueae</taxon>
        <taxon>Arctiinae</taxon>
        <taxon>Arctium</taxon>
    </lineage>
</organism>
<proteinExistence type="predicted"/>
<comment type="caution">
    <text evidence="1">The sequence shown here is derived from an EMBL/GenBank/DDBJ whole genome shotgun (WGS) entry which is preliminary data.</text>
</comment>
<keyword evidence="2" id="KW-1185">Reference proteome</keyword>
<accession>A0ACB9EE10</accession>